<proteinExistence type="predicted"/>
<comment type="caution">
    <text evidence="2">The sequence shown here is derived from an EMBL/GenBank/DDBJ whole genome shotgun (WGS) entry which is preliminary data.</text>
</comment>
<dbReference type="RefSeq" id="WP_264965398.1">
    <property type="nucleotide sequence ID" value="NZ_JAPDVK010000001.1"/>
</dbReference>
<organism evidence="2 3">
    <name type="scientific">Segatella copri</name>
    <dbReference type="NCBI Taxonomy" id="165179"/>
    <lineage>
        <taxon>Bacteria</taxon>
        <taxon>Pseudomonadati</taxon>
        <taxon>Bacteroidota</taxon>
        <taxon>Bacteroidia</taxon>
        <taxon>Bacteroidales</taxon>
        <taxon>Prevotellaceae</taxon>
        <taxon>Segatella</taxon>
    </lineage>
</organism>
<gene>
    <name evidence="2" type="ORF">ONT16_03140</name>
</gene>
<sequence length="245" mass="28765">MNKEHTQHIEWHDDNVIKQLISYAVGCMLGRYRLDKPGLHIAHPNPTDEEIAPYEYNGETWEIDDDGIMPLMPNDCGFSDNASARFADFIRVALGNEEHVENLNYVEKCLGKPLEQYFVKDFWKDHKKMYQNRPIYWLFSSKKGAFQVIAYMHRMNAYTAERVRSKYLLPYIEHLEAEIDKLDARRAELSTKETKQLQALQKQLDECREYHERLQVVAEQAISFDLDDGVVVNYAKFGDILQKIK</sequence>
<dbReference type="EMBL" id="JAPDVK010000001">
    <property type="protein sequence ID" value="MCW4127283.1"/>
    <property type="molecule type" value="Genomic_DNA"/>
</dbReference>
<evidence type="ECO:0000313" key="3">
    <source>
        <dbReference type="Proteomes" id="UP001209344"/>
    </source>
</evidence>
<evidence type="ECO:0000313" key="2">
    <source>
        <dbReference type="EMBL" id="MCW4127283.1"/>
    </source>
</evidence>
<reference evidence="2" key="1">
    <citation type="submission" date="2022-11" db="EMBL/GenBank/DDBJ databases">
        <title>Genomic repertoires linked with pathogenic potency of arthritogenic Prevotella copri isolated from the gut of rheumatoid arthritis patients.</title>
        <authorList>
            <person name="Nii T."/>
            <person name="Maeda Y."/>
            <person name="Motooka D."/>
            <person name="Naito M."/>
            <person name="Matsumoto Y."/>
            <person name="Ogawa T."/>
            <person name="Oguro-Igashira E."/>
            <person name="Kishikawa T."/>
            <person name="Yamashita M."/>
            <person name="Koizumi S."/>
            <person name="Kurakawa T."/>
            <person name="Okumura R."/>
            <person name="Kayama H."/>
            <person name="Murakami M."/>
            <person name="Sakaguchi T."/>
            <person name="Das B."/>
            <person name="Nakamura S."/>
            <person name="Okada Y."/>
            <person name="Kumanogoh A."/>
            <person name="Takeda K."/>
        </authorList>
    </citation>
    <scope>NUCLEOTIDE SEQUENCE</scope>
    <source>
        <strain evidence="2">F3-75</strain>
    </source>
</reference>
<dbReference type="AlphaFoldDB" id="A0AAP3F6V0"/>
<name>A0AAP3F6V0_9BACT</name>
<accession>A0AAP3F6V0</accession>
<protein>
    <submittedName>
        <fullName evidence="2">BREX-1 system adenine-specific DNA-methyltransferase PglX</fullName>
    </submittedName>
</protein>
<dbReference type="Proteomes" id="UP001209344">
    <property type="component" value="Unassembled WGS sequence"/>
</dbReference>
<feature type="coiled-coil region" evidence="1">
    <location>
        <begin position="172"/>
        <end position="217"/>
    </location>
</feature>
<evidence type="ECO:0000256" key="1">
    <source>
        <dbReference type="SAM" id="Coils"/>
    </source>
</evidence>
<keyword evidence="1" id="KW-0175">Coiled coil</keyword>